<name>A0A9P3LIV3_9APHY</name>
<keyword evidence="2" id="KW-1185">Reference proteome</keyword>
<organism evidence="1 2">
    <name type="scientific">Phanerochaete sordida</name>
    <dbReference type="NCBI Taxonomy" id="48140"/>
    <lineage>
        <taxon>Eukaryota</taxon>
        <taxon>Fungi</taxon>
        <taxon>Dikarya</taxon>
        <taxon>Basidiomycota</taxon>
        <taxon>Agaricomycotina</taxon>
        <taxon>Agaricomycetes</taxon>
        <taxon>Polyporales</taxon>
        <taxon>Phanerochaetaceae</taxon>
        <taxon>Phanerochaete</taxon>
    </lineage>
</organism>
<sequence>MFSMPQPTGSAPSEKPPVVEIAESSRTLEYLLLYCYPVRDPYISTCDFNALDRVFGAAKKYDFAEAIELVRNRLDNVSKSYPLPVFAIACQHDDEILAKAAATCWRNTCFTQPTLFSLLPASQADSMTRWRTSWLSSKFHETLVDQSYDFEMEGRLTAGSLFRLLQYVKSGQITSFVSPPPFSSRATSSRQLVPTEEVATAKTQYPFSDANADLVVRSCDGHQFRVHRAILEMLLDPSTPESSSCLASAFGESSMTTGFDALPLYDLKDRSHTLVNLLRQCYPTSATIADWDIDTLGCEVALRVYLAAQQYGFIPVLRAYRSRMHQLLPQAPLDVYCIAVALGCTDEPEAAARQLAFSNLRDMYSPKLECLPVKDYHRLLEYHHACQVAIRAVWQDHFPHTQSTPRPTIAHTVTGPYGAYNLFNVRTSVPAPDPALAQFEWLEDAGVASARDCIWQTVLEQEVDTTNTSNRSHSVGQPRVDRAAIADTRAKVEKAVDAGLDAVTFRHEDVSSQDKTP</sequence>
<reference evidence="1 2" key="1">
    <citation type="submission" date="2021-08" db="EMBL/GenBank/DDBJ databases">
        <title>Draft Genome Sequence of Phanerochaete sordida strain YK-624.</title>
        <authorList>
            <person name="Mori T."/>
            <person name="Dohra H."/>
            <person name="Suzuki T."/>
            <person name="Kawagishi H."/>
            <person name="Hirai H."/>
        </authorList>
    </citation>
    <scope>NUCLEOTIDE SEQUENCE [LARGE SCALE GENOMIC DNA]</scope>
    <source>
        <strain evidence="1 2">YK-624</strain>
    </source>
</reference>
<dbReference type="OrthoDB" id="3357985at2759"/>
<dbReference type="AlphaFoldDB" id="A0A9P3LIV3"/>
<proteinExistence type="predicted"/>
<dbReference type="EMBL" id="BPQB01000050">
    <property type="protein sequence ID" value="GJE95562.1"/>
    <property type="molecule type" value="Genomic_DNA"/>
</dbReference>
<protein>
    <recommendedName>
        <fullName evidence="3">BTB domain-containing protein</fullName>
    </recommendedName>
</protein>
<dbReference type="Proteomes" id="UP000703269">
    <property type="component" value="Unassembled WGS sequence"/>
</dbReference>
<evidence type="ECO:0000313" key="1">
    <source>
        <dbReference type="EMBL" id="GJE95562.1"/>
    </source>
</evidence>
<evidence type="ECO:0000313" key="2">
    <source>
        <dbReference type="Proteomes" id="UP000703269"/>
    </source>
</evidence>
<gene>
    <name evidence="1" type="ORF">PsYK624_117480</name>
</gene>
<evidence type="ECO:0008006" key="3">
    <source>
        <dbReference type="Google" id="ProtNLM"/>
    </source>
</evidence>
<accession>A0A9P3LIV3</accession>
<comment type="caution">
    <text evidence="1">The sequence shown here is derived from an EMBL/GenBank/DDBJ whole genome shotgun (WGS) entry which is preliminary data.</text>
</comment>